<sequence>MHVDETTHNRNGEEHTRWVWLFAW</sequence>
<organism evidence="1 2">
    <name type="scientific">Shewanella benthica KT99</name>
    <dbReference type="NCBI Taxonomy" id="314608"/>
    <lineage>
        <taxon>Bacteria</taxon>
        <taxon>Pseudomonadati</taxon>
        <taxon>Pseudomonadota</taxon>
        <taxon>Gammaproteobacteria</taxon>
        <taxon>Alteromonadales</taxon>
        <taxon>Shewanellaceae</taxon>
        <taxon>Shewanella</taxon>
    </lineage>
</organism>
<accession>A9D3K6</accession>
<name>A9D3K6_9GAMM</name>
<evidence type="ECO:0000313" key="1">
    <source>
        <dbReference type="EMBL" id="EDQ01710.1"/>
    </source>
</evidence>
<protein>
    <submittedName>
        <fullName evidence="1">Uncharacterized protein</fullName>
    </submittedName>
</protein>
<dbReference type="EMBL" id="ABIC01000008">
    <property type="protein sequence ID" value="EDQ01710.1"/>
    <property type="molecule type" value="Genomic_DNA"/>
</dbReference>
<proteinExistence type="predicted"/>
<evidence type="ECO:0000313" key="2">
    <source>
        <dbReference type="Proteomes" id="UP000005839"/>
    </source>
</evidence>
<gene>
    <name evidence="1" type="ORF">KT99_16624</name>
</gene>
<dbReference type="Proteomes" id="UP000005839">
    <property type="component" value="Unassembled WGS sequence"/>
</dbReference>
<dbReference type="STRING" id="314608.KT99_16624"/>
<reference evidence="1 2" key="1">
    <citation type="submission" date="2007-10" db="EMBL/GenBank/DDBJ databases">
        <authorList>
            <person name="Yayanos A."/>
            <person name="Ferriera S."/>
            <person name="Johnson J."/>
            <person name="Kravitz S."/>
            <person name="Halpern A."/>
            <person name="Remington K."/>
            <person name="Beeson K."/>
            <person name="Tran B."/>
            <person name="Rogers Y.-H."/>
            <person name="Friedman R."/>
            <person name="Venter J.C."/>
        </authorList>
    </citation>
    <scope>NUCLEOTIDE SEQUENCE [LARGE SCALE GENOMIC DNA]</scope>
    <source>
        <strain evidence="1 2">KT99</strain>
    </source>
</reference>
<keyword evidence="2" id="KW-1185">Reference proteome</keyword>
<comment type="caution">
    <text evidence="1">The sequence shown here is derived from an EMBL/GenBank/DDBJ whole genome shotgun (WGS) entry which is preliminary data.</text>
</comment>
<dbReference type="AlphaFoldDB" id="A9D3K6"/>